<dbReference type="EMBL" id="UZAU01000358">
    <property type="status" value="NOT_ANNOTATED_CDS"/>
    <property type="molecule type" value="Genomic_DNA"/>
</dbReference>
<reference evidence="2" key="1">
    <citation type="submission" date="2018-11" db="EMBL/GenBank/DDBJ databases">
        <authorList>
            <person name="Grassa J C."/>
        </authorList>
    </citation>
    <scope>NUCLEOTIDE SEQUENCE [LARGE SCALE GENOMIC DNA]</scope>
</reference>
<dbReference type="InterPro" id="IPR026960">
    <property type="entry name" value="RVT-Znf"/>
</dbReference>
<dbReference type="Proteomes" id="UP000596661">
    <property type="component" value="Chromosome 4"/>
</dbReference>
<proteinExistence type="predicted"/>
<accession>A0A803PH99</accession>
<evidence type="ECO:0000259" key="1">
    <source>
        <dbReference type="Pfam" id="PF13966"/>
    </source>
</evidence>
<name>A0A803PH99_CANSA</name>
<dbReference type="PANTHER" id="PTHR33116">
    <property type="entry name" value="REVERSE TRANSCRIPTASE ZINC-BINDING DOMAIN-CONTAINING PROTEIN-RELATED-RELATED"/>
    <property type="match status" value="1"/>
</dbReference>
<dbReference type="Pfam" id="PF13966">
    <property type="entry name" value="zf-RVT"/>
    <property type="match status" value="1"/>
</dbReference>
<keyword evidence="3" id="KW-1185">Reference proteome</keyword>
<dbReference type="Gramene" id="evm.model.04.390">
    <property type="protein sequence ID" value="cds.evm.model.04.390"/>
    <property type="gene ID" value="evm.TU.04.390"/>
</dbReference>
<dbReference type="EnsemblPlants" id="evm.model.04.390">
    <property type="protein sequence ID" value="cds.evm.model.04.390"/>
    <property type="gene ID" value="evm.TU.04.390"/>
</dbReference>
<reference evidence="2" key="2">
    <citation type="submission" date="2021-03" db="UniProtKB">
        <authorList>
            <consortium name="EnsemblPlants"/>
        </authorList>
    </citation>
    <scope>IDENTIFICATION</scope>
</reference>
<evidence type="ECO:0000313" key="2">
    <source>
        <dbReference type="EnsemblPlants" id="cds.evm.model.04.390"/>
    </source>
</evidence>
<dbReference type="PANTHER" id="PTHR33116:SF84">
    <property type="entry name" value="RNA-DIRECTED DNA POLYMERASE"/>
    <property type="match status" value="1"/>
</dbReference>
<feature type="domain" description="Reverse transcriptase zinc-binding" evidence="1">
    <location>
        <begin position="22"/>
        <end position="104"/>
    </location>
</feature>
<dbReference type="AlphaFoldDB" id="A0A803PH99"/>
<organism evidence="2 3">
    <name type="scientific">Cannabis sativa</name>
    <name type="common">Hemp</name>
    <name type="synonym">Marijuana</name>
    <dbReference type="NCBI Taxonomy" id="3483"/>
    <lineage>
        <taxon>Eukaryota</taxon>
        <taxon>Viridiplantae</taxon>
        <taxon>Streptophyta</taxon>
        <taxon>Embryophyta</taxon>
        <taxon>Tracheophyta</taxon>
        <taxon>Spermatophyta</taxon>
        <taxon>Magnoliopsida</taxon>
        <taxon>eudicotyledons</taxon>
        <taxon>Gunneridae</taxon>
        <taxon>Pentapetalae</taxon>
        <taxon>rosids</taxon>
        <taxon>fabids</taxon>
        <taxon>Rosales</taxon>
        <taxon>Cannabaceae</taxon>
        <taxon>Cannabis</taxon>
    </lineage>
</organism>
<sequence>MVALKDHIRDKVDFDTFHKQKYHVAAGYKMFSLPITRLQWSKEAWSRLNIPKHSVIVWLAMLNRLKTQDRLLKFGMQVQGTCCLCEMEPETCKHLFFECSVAENCLQVLKLWLSWFAQTSSLQQLLKWIGKSKLSKFKKGVYTAAIVGLVYNIWKSRNEIIWQNGRVNPTRIVEETKWNIKARIDRVMPKKVKPKDREWFLLL</sequence>
<dbReference type="OMA" id="CEMEPET"/>
<protein>
    <recommendedName>
        <fullName evidence="1">Reverse transcriptase zinc-binding domain-containing protein</fullName>
    </recommendedName>
</protein>
<evidence type="ECO:0000313" key="3">
    <source>
        <dbReference type="Proteomes" id="UP000596661"/>
    </source>
</evidence>